<evidence type="ECO:0000256" key="1">
    <source>
        <dbReference type="ARBA" id="ARBA00006047"/>
    </source>
</evidence>
<dbReference type="EMBL" id="CALNXI010000200">
    <property type="protein sequence ID" value="CAH3021951.1"/>
    <property type="molecule type" value="Genomic_DNA"/>
</dbReference>
<dbReference type="InterPro" id="IPR000811">
    <property type="entry name" value="Glyco_trans_35"/>
</dbReference>
<dbReference type="Gene3D" id="3.40.50.2000">
    <property type="entry name" value="Glycogen Phosphorylase B"/>
    <property type="match status" value="1"/>
</dbReference>
<comment type="cofactor">
    <cofactor evidence="2">
        <name>pyridoxal 5'-phosphate</name>
        <dbReference type="ChEBI" id="CHEBI:597326"/>
    </cofactor>
</comment>
<keyword evidence="2" id="KW-0328">Glycosyltransferase</keyword>
<dbReference type="PANTHER" id="PTHR11468:SF13">
    <property type="entry name" value="GLYCOGEN PHOSPHORYLASE"/>
    <property type="match status" value="1"/>
</dbReference>
<proteinExistence type="inferred from homology"/>
<keyword evidence="4" id="KW-1185">Reference proteome</keyword>
<dbReference type="Proteomes" id="UP001159427">
    <property type="component" value="Unassembled WGS sequence"/>
</dbReference>
<keyword evidence="2" id="KW-0808">Transferase</keyword>
<comment type="function">
    <text evidence="2">Allosteric enzyme that catalyzes the rate-limiting step in glycogen catabolism, the phosphorolytic cleavage of glycogen to produce glucose-1-phosphate, and plays a central role in maintaining cellular and organismal glucose homeostasis.</text>
</comment>
<keyword evidence="2" id="KW-0119">Carbohydrate metabolism</keyword>
<evidence type="ECO:0000256" key="2">
    <source>
        <dbReference type="RuleBase" id="RU000587"/>
    </source>
</evidence>
<dbReference type="SUPFAM" id="SSF53756">
    <property type="entry name" value="UDP-Glycosyltransferase/glycogen phosphorylase"/>
    <property type="match status" value="1"/>
</dbReference>
<evidence type="ECO:0000313" key="3">
    <source>
        <dbReference type="EMBL" id="CAH3021951.1"/>
    </source>
</evidence>
<keyword evidence="2" id="KW-0663">Pyridoxal phosphate</keyword>
<accession>A0ABN8M0H1</accession>
<sequence length="199" mass="22843">MGEKPLTDAERKRQISLRRLPVVEGVSSLKESFNRHLHFTLVKDRNVATKRDYYTSLAHTVKDYLVGKWIRSQQSYYEKDPKRVYYLSLEYYMGRALTNTMINLGIQGECDEAMYQLGLEMEELEEVEEDTGLGNGGLGRLAACFLASLTTLGYPAYGYGIRYEYGIFKQSIDSHGNQMELPDDWHKFGKLGKKPDQST</sequence>
<reference evidence="3 4" key="1">
    <citation type="submission" date="2022-05" db="EMBL/GenBank/DDBJ databases">
        <authorList>
            <consortium name="Genoscope - CEA"/>
            <person name="William W."/>
        </authorList>
    </citation>
    <scope>NUCLEOTIDE SEQUENCE [LARGE SCALE GENOMIC DNA]</scope>
</reference>
<comment type="catalytic activity">
    <reaction evidence="2">
        <text>[(1-&gt;4)-alpha-D-glucosyl](n) + phosphate = [(1-&gt;4)-alpha-D-glucosyl](n-1) + alpha-D-glucose 1-phosphate</text>
        <dbReference type="Rhea" id="RHEA:41732"/>
        <dbReference type="Rhea" id="RHEA-COMP:9584"/>
        <dbReference type="Rhea" id="RHEA-COMP:9586"/>
        <dbReference type="ChEBI" id="CHEBI:15444"/>
        <dbReference type="ChEBI" id="CHEBI:43474"/>
        <dbReference type="ChEBI" id="CHEBI:58601"/>
        <dbReference type="EC" id="2.4.1.1"/>
    </reaction>
</comment>
<dbReference type="PANTHER" id="PTHR11468">
    <property type="entry name" value="GLYCOGEN PHOSPHORYLASE"/>
    <property type="match status" value="1"/>
</dbReference>
<dbReference type="EC" id="2.4.1.1" evidence="2"/>
<comment type="caution">
    <text evidence="3">The sequence shown here is derived from an EMBL/GenBank/DDBJ whole genome shotgun (WGS) entry which is preliminary data.</text>
</comment>
<gene>
    <name evidence="3" type="ORF">PEVE_00013560</name>
</gene>
<dbReference type="Pfam" id="PF00343">
    <property type="entry name" value="Phosphorylase"/>
    <property type="match status" value="1"/>
</dbReference>
<name>A0ABN8M0H1_9CNID</name>
<protein>
    <recommendedName>
        <fullName evidence="2">Alpha-1,4 glucan phosphorylase</fullName>
        <ecNumber evidence="2">2.4.1.1</ecNumber>
    </recommendedName>
</protein>
<evidence type="ECO:0000313" key="4">
    <source>
        <dbReference type="Proteomes" id="UP001159427"/>
    </source>
</evidence>
<organism evidence="3 4">
    <name type="scientific">Porites evermanni</name>
    <dbReference type="NCBI Taxonomy" id="104178"/>
    <lineage>
        <taxon>Eukaryota</taxon>
        <taxon>Metazoa</taxon>
        <taxon>Cnidaria</taxon>
        <taxon>Anthozoa</taxon>
        <taxon>Hexacorallia</taxon>
        <taxon>Scleractinia</taxon>
        <taxon>Fungiina</taxon>
        <taxon>Poritidae</taxon>
        <taxon>Porites</taxon>
    </lineage>
</organism>
<comment type="similarity">
    <text evidence="1 2">Belongs to the glycogen phosphorylase family.</text>
</comment>